<dbReference type="EMBL" id="WGGT01000008">
    <property type="protein sequence ID" value="MVQ45744.1"/>
    <property type="molecule type" value="Genomic_DNA"/>
</dbReference>
<keyword evidence="2 6" id="KW-0808">Transferase</keyword>
<sequence>MEEGKISVIVPIYKVENYLNRCVESIRKQTYRNLEIILVDDGSPDACGEMCDRYAQEDSRIRVIHKENGGLSDARNAGIEVAAGEYIAFIDSDDWIDDKMYEVLYHTLLKYDADIAECSYRNLYADCIVEETACTGNVVEGDNIFALEAMLDWHYFKPNAWNKLYKRSVIADVRYPKGKLHEDEYTTYKYMYNARKLVYIDFSFYNYDRRRTDSITGEKFREANLDACWAFRERVDFFDKHGIKSLERKMNDIYCWVLLDRIYQCYCQQVNGPKVKALVELAKQDVEYLQQHDVDPWYIEEFKLLSKGLEKYGMARSVRERK</sequence>
<comment type="caution">
    <text evidence="6">The sequence shown here is derived from an EMBL/GenBank/DDBJ whole genome shotgun (WGS) entry which is preliminary data.</text>
</comment>
<evidence type="ECO:0000313" key="4">
    <source>
        <dbReference type="EMBL" id="MTR86868.1"/>
    </source>
</evidence>
<evidence type="ECO:0000313" key="9">
    <source>
        <dbReference type="Proteomes" id="UP000479531"/>
    </source>
</evidence>
<dbReference type="PANTHER" id="PTHR22916:SF51">
    <property type="entry name" value="GLYCOSYLTRANSFERASE EPSH-RELATED"/>
    <property type="match status" value="1"/>
</dbReference>
<dbReference type="AlphaFoldDB" id="A0A3R6D2U2"/>
<dbReference type="EMBL" id="QSHO01000012">
    <property type="protein sequence ID" value="RHC15791.1"/>
    <property type="molecule type" value="Genomic_DNA"/>
</dbReference>
<dbReference type="InterPro" id="IPR029044">
    <property type="entry name" value="Nucleotide-diphossugar_trans"/>
</dbReference>
<evidence type="ECO:0000313" key="6">
    <source>
        <dbReference type="EMBL" id="RHC15791.1"/>
    </source>
</evidence>
<protein>
    <submittedName>
        <fullName evidence="6">Glycosyltransferase</fullName>
    </submittedName>
</protein>
<dbReference type="EMBL" id="WNAJ01000031">
    <property type="protein sequence ID" value="MTR86868.1"/>
    <property type="molecule type" value="Genomic_DNA"/>
</dbReference>
<dbReference type="SUPFAM" id="SSF53448">
    <property type="entry name" value="Nucleotide-diphospho-sugar transferases"/>
    <property type="match status" value="1"/>
</dbReference>
<reference evidence="4 8" key="2">
    <citation type="journal article" date="2019" name="Nat. Med.">
        <title>A library of human gut bacterial isolates paired with longitudinal multiomics data enables mechanistic microbiome research.</title>
        <authorList>
            <person name="Poyet M."/>
            <person name="Groussin M."/>
            <person name="Gibbons S.M."/>
            <person name="Avila-Pacheco J."/>
            <person name="Jiang X."/>
            <person name="Kearney S.M."/>
            <person name="Perrotta A.R."/>
            <person name="Berdy B."/>
            <person name="Zhao S."/>
            <person name="Lieberman T.D."/>
            <person name="Swanson P.K."/>
            <person name="Smith M."/>
            <person name="Roesemann S."/>
            <person name="Alexander J.E."/>
            <person name="Rich S.A."/>
            <person name="Livny J."/>
            <person name="Vlamakis H."/>
            <person name="Clish C."/>
            <person name="Bullock K."/>
            <person name="Deik A."/>
            <person name="Scott J."/>
            <person name="Pierce K.A."/>
            <person name="Xavier R.J."/>
            <person name="Alm E.J."/>
        </authorList>
    </citation>
    <scope>NUCLEOTIDE SEQUENCE [LARGE SCALE GENOMIC DNA]</scope>
    <source>
        <strain evidence="4 8">BIOML-A1</strain>
    </source>
</reference>
<dbReference type="InterPro" id="IPR001173">
    <property type="entry name" value="Glyco_trans_2-like"/>
</dbReference>
<evidence type="ECO:0000256" key="1">
    <source>
        <dbReference type="ARBA" id="ARBA00022676"/>
    </source>
</evidence>
<dbReference type="GO" id="GO:0016757">
    <property type="term" value="F:glycosyltransferase activity"/>
    <property type="evidence" value="ECO:0007669"/>
    <property type="project" value="UniProtKB-KW"/>
</dbReference>
<dbReference type="RefSeq" id="WP_118413461.1">
    <property type="nucleotide sequence ID" value="NZ_JADNJF010000038.1"/>
</dbReference>
<dbReference type="CDD" id="cd00761">
    <property type="entry name" value="Glyco_tranf_GTA_type"/>
    <property type="match status" value="1"/>
</dbReference>
<accession>A0A3R6D2U2</accession>
<dbReference type="Pfam" id="PF00535">
    <property type="entry name" value="Glycos_transf_2"/>
    <property type="match status" value="1"/>
</dbReference>
<name>A0A3R6D2U2_9FIRM</name>
<evidence type="ECO:0000313" key="5">
    <source>
        <dbReference type="EMBL" id="MVQ45744.1"/>
    </source>
</evidence>
<dbReference type="Proteomes" id="UP000478483">
    <property type="component" value="Unassembled WGS sequence"/>
</dbReference>
<evidence type="ECO:0000256" key="2">
    <source>
        <dbReference type="ARBA" id="ARBA00022679"/>
    </source>
</evidence>
<feature type="domain" description="Glycosyltransferase 2-like" evidence="3">
    <location>
        <begin position="7"/>
        <end position="119"/>
    </location>
</feature>
<evidence type="ECO:0000259" key="3">
    <source>
        <dbReference type="Pfam" id="PF00535"/>
    </source>
</evidence>
<gene>
    <name evidence="6" type="ORF">DW856_13210</name>
    <name evidence="5" type="ORF">GCK47_08510</name>
    <name evidence="4" type="ORF">GMD50_17900</name>
</gene>
<dbReference type="Proteomes" id="UP000479531">
    <property type="component" value="Unassembled WGS sequence"/>
</dbReference>
<dbReference type="Gene3D" id="3.90.550.10">
    <property type="entry name" value="Spore Coat Polysaccharide Biosynthesis Protein SpsA, Chain A"/>
    <property type="match status" value="1"/>
</dbReference>
<reference evidence="5 9" key="3">
    <citation type="submission" date="2019-10" db="EMBL/GenBank/DDBJ databases">
        <title>Roseburia spp. ameliorate alcoholic fatty liver via restoration of gut barrier function.</title>
        <authorList>
            <person name="Seo B."/>
            <person name="Ko G."/>
        </authorList>
    </citation>
    <scope>NUCLEOTIDE SEQUENCE [LARGE SCALE GENOMIC DNA]</scope>
    <source>
        <strain evidence="5 9">SNUG30017</strain>
    </source>
</reference>
<organism evidence="6 7">
    <name type="scientific">Roseburia intestinalis</name>
    <dbReference type="NCBI Taxonomy" id="166486"/>
    <lineage>
        <taxon>Bacteria</taxon>
        <taxon>Bacillati</taxon>
        <taxon>Bacillota</taxon>
        <taxon>Clostridia</taxon>
        <taxon>Lachnospirales</taxon>
        <taxon>Lachnospiraceae</taxon>
        <taxon>Roseburia</taxon>
    </lineage>
</organism>
<dbReference type="PANTHER" id="PTHR22916">
    <property type="entry name" value="GLYCOSYLTRANSFERASE"/>
    <property type="match status" value="1"/>
</dbReference>
<reference evidence="6 7" key="1">
    <citation type="submission" date="2018-08" db="EMBL/GenBank/DDBJ databases">
        <title>A genome reference for cultivated species of the human gut microbiota.</title>
        <authorList>
            <person name="Zou Y."/>
            <person name="Xue W."/>
            <person name="Luo G."/>
        </authorList>
    </citation>
    <scope>NUCLEOTIDE SEQUENCE [LARGE SCALE GENOMIC DNA]</scope>
    <source>
        <strain evidence="6 7">AM37-1AC</strain>
    </source>
</reference>
<evidence type="ECO:0000313" key="7">
    <source>
        <dbReference type="Proteomes" id="UP000283513"/>
    </source>
</evidence>
<evidence type="ECO:0000313" key="8">
    <source>
        <dbReference type="Proteomes" id="UP000478483"/>
    </source>
</evidence>
<dbReference type="Proteomes" id="UP000283513">
    <property type="component" value="Unassembled WGS sequence"/>
</dbReference>
<proteinExistence type="predicted"/>
<keyword evidence="1" id="KW-0328">Glycosyltransferase</keyword>